<keyword evidence="4" id="KW-1185">Reference proteome</keyword>
<dbReference type="EMBL" id="JAPFFF010000037">
    <property type="protein sequence ID" value="KAK8842767.1"/>
    <property type="molecule type" value="Genomic_DNA"/>
</dbReference>
<dbReference type="Proteomes" id="UP001470230">
    <property type="component" value="Unassembled WGS sequence"/>
</dbReference>
<keyword evidence="2" id="KW-0472">Membrane</keyword>
<reference evidence="3 4" key="1">
    <citation type="submission" date="2024-04" db="EMBL/GenBank/DDBJ databases">
        <title>Tritrichomonas musculus Genome.</title>
        <authorList>
            <person name="Alves-Ferreira E."/>
            <person name="Grigg M."/>
            <person name="Lorenzi H."/>
            <person name="Galac M."/>
        </authorList>
    </citation>
    <scope>NUCLEOTIDE SEQUENCE [LARGE SCALE GENOMIC DNA]</scope>
    <source>
        <strain evidence="3 4">EAF2021</strain>
    </source>
</reference>
<evidence type="ECO:0000313" key="4">
    <source>
        <dbReference type="Proteomes" id="UP001470230"/>
    </source>
</evidence>
<evidence type="ECO:0000256" key="1">
    <source>
        <dbReference type="SAM" id="MobiDB-lite"/>
    </source>
</evidence>
<evidence type="ECO:0000256" key="2">
    <source>
        <dbReference type="SAM" id="Phobius"/>
    </source>
</evidence>
<keyword evidence="2" id="KW-0812">Transmembrane</keyword>
<feature type="transmembrane region" description="Helical" evidence="2">
    <location>
        <begin position="203"/>
        <end position="221"/>
    </location>
</feature>
<organism evidence="3 4">
    <name type="scientific">Tritrichomonas musculus</name>
    <dbReference type="NCBI Taxonomy" id="1915356"/>
    <lineage>
        <taxon>Eukaryota</taxon>
        <taxon>Metamonada</taxon>
        <taxon>Parabasalia</taxon>
        <taxon>Tritrichomonadida</taxon>
        <taxon>Tritrichomonadidae</taxon>
        <taxon>Tritrichomonas</taxon>
    </lineage>
</organism>
<gene>
    <name evidence="3" type="ORF">M9Y10_025632</name>
</gene>
<feature type="compositionally biased region" description="Basic and acidic residues" evidence="1">
    <location>
        <begin position="18"/>
        <end position="32"/>
    </location>
</feature>
<comment type="caution">
    <text evidence="3">The sequence shown here is derived from an EMBL/GenBank/DDBJ whole genome shotgun (WGS) entry which is preliminary data.</text>
</comment>
<keyword evidence="2" id="KW-1133">Transmembrane helix</keyword>
<feature type="compositionally biased region" description="Acidic residues" evidence="1">
    <location>
        <begin position="34"/>
        <end position="46"/>
    </location>
</feature>
<accession>A0ABR2H993</accession>
<feature type="region of interest" description="Disordered" evidence="1">
    <location>
        <begin position="1"/>
        <end position="67"/>
    </location>
</feature>
<name>A0ABR2H993_9EUKA</name>
<protein>
    <submittedName>
        <fullName evidence="3">Uncharacterized protein</fullName>
    </submittedName>
</protein>
<proteinExistence type="predicted"/>
<sequence>MDPYQENDNPIYENPQDENQKDENSLDEKPQDENLLDENPLDENPQDENLLNENPLDDSLNESDNSKNDERFVELSNQFEALYQDLYSDPSQSFDTLFHLCVDYCSIPPSNVKYQYINCFYSPLSCINEMIQKKHPENYDKLINLFNEFYEEDKRIRENNDSEQFHEKLFEHHQNFTNSLQIEIDQILSSFPKYSAKPIDIKVLTALFIIMLFIYVFLRFYKDLIF</sequence>
<evidence type="ECO:0000313" key="3">
    <source>
        <dbReference type="EMBL" id="KAK8842767.1"/>
    </source>
</evidence>